<feature type="compositionally biased region" description="Basic residues" evidence="7">
    <location>
        <begin position="1"/>
        <end position="10"/>
    </location>
</feature>
<dbReference type="Pfam" id="PF13440">
    <property type="entry name" value="Polysacc_synt_3"/>
    <property type="match status" value="1"/>
</dbReference>
<comment type="subcellular location">
    <subcellularLocation>
        <location evidence="1">Cell membrane</location>
        <topology evidence="1">Multi-pass membrane protein</topology>
    </subcellularLocation>
</comment>
<evidence type="ECO:0000256" key="3">
    <source>
        <dbReference type="ARBA" id="ARBA00022475"/>
    </source>
</evidence>
<comment type="caution">
    <text evidence="9">The sequence shown here is derived from an EMBL/GenBank/DDBJ whole genome shotgun (WGS) entry which is preliminary data.</text>
</comment>
<feature type="transmembrane region" description="Helical" evidence="8">
    <location>
        <begin position="117"/>
        <end position="135"/>
    </location>
</feature>
<gene>
    <name evidence="9" type="ORF">BCETI_6000742</name>
</gene>
<evidence type="ECO:0000256" key="6">
    <source>
        <dbReference type="ARBA" id="ARBA00023136"/>
    </source>
</evidence>
<keyword evidence="6 8" id="KW-0472">Membrane</keyword>
<organism evidence="9 10">
    <name type="scientific">Brucella ceti str. Cudo</name>
    <dbReference type="NCBI Taxonomy" id="595497"/>
    <lineage>
        <taxon>Bacteria</taxon>
        <taxon>Pseudomonadati</taxon>
        <taxon>Pseudomonadota</taxon>
        <taxon>Alphaproteobacteria</taxon>
        <taxon>Hyphomicrobiales</taxon>
        <taxon>Brucellaceae</taxon>
        <taxon>Brucella/Ochrobactrum group</taxon>
        <taxon>Brucella</taxon>
    </lineage>
</organism>
<evidence type="ECO:0000256" key="2">
    <source>
        <dbReference type="ARBA" id="ARBA00007430"/>
    </source>
</evidence>
<feature type="transmembrane region" description="Helical" evidence="8">
    <location>
        <begin position="178"/>
        <end position="200"/>
    </location>
</feature>
<keyword evidence="4 8" id="KW-0812">Transmembrane</keyword>
<feature type="transmembrane region" description="Helical" evidence="8">
    <location>
        <begin position="357"/>
        <end position="380"/>
    </location>
</feature>
<proteinExistence type="inferred from homology"/>
<accession>C0GA01</accession>
<dbReference type="GO" id="GO:0005886">
    <property type="term" value="C:plasma membrane"/>
    <property type="evidence" value="ECO:0007669"/>
    <property type="project" value="UniProtKB-SubCell"/>
</dbReference>
<feature type="transmembrane region" description="Helical" evidence="8">
    <location>
        <begin position="445"/>
        <end position="467"/>
    </location>
</feature>
<sequence length="536" mass="57715">MHHGVCRGRANHAPGENKGQGQREKGLIGDSYAPFVGRVMNRHRKGFIIATLEQYAGLMSNFLTMVAVSRLLGPAETGIGVVGLGIAAIFFSMREFASAEFLIKIDKVEDRDVRTSLTLVMLATLILAAGLYLARDYLATSYRDPSLMLFLNITIVAALVESASFPVVALLRREMAFGVLAWIRTAGSTCGAATTISMAYLGFGHMSFAFGALSAALITTGFAFKAYPMKHLLRPSLASIGTAWQFGLYLGSSAGLNKICETFPQLILGKFMSAASVGIYSRAGAVSGVPDRIFLSSIFTVAFPMLSAQVREGADIRRSYVQALSYISVVYWPAQAVVALLAYPAVHIILGKGWMEAAPIVALSSLASLFWFPVILTYPLLMALGANRDAFLSNFISRAFSAGILCCAAFYGLMAVVLSQFISLPLQMVVSFVYVHRHVQFSYRLLGLALLRSALVTFLTLLLPLGLVAADGFSLEIHWAKGILIGIVSVLCWLAAVLATRHPFSAEVLPVLGWFGGKVTARLGLQGRRNMAAPAE</sequence>
<evidence type="ECO:0000256" key="8">
    <source>
        <dbReference type="SAM" id="Phobius"/>
    </source>
</evidence>
<evidence type="ECO:0000313" key="9">
    <source>
        <dbReference type="EMBL" id="EEH13765.1"/>
    </source>
</evidence>
<feature type="transmembrane region" description="Helical" evidence="8">
    <location>
        <begin position="47"/>
        <end position="72"/>
    </location>
</feature>
<evidence type="ECO:0000256" key="5">
    <source>
        <dbReference type="ARBA" id="ARBA00022989"/>
    </source>
</evidence>
<feature type="transmembrane region" description="Helical" evidence="8">
    <location>
        <begin position="147"/>
        <end position="171"/>
    </location>
</feature>
<feature type="transmembrane region" description="Helical" evidence="8">
    <location>
        <begin position="206"/>
        <end position="224"/>
    </location>
</feature>
<protein>
    <submittedName>
        <fullName evidence="9">Succinoglycan biosynthesis transport protein EXOT</fullName>
    </submittedName>
</protein>
<feature type="transmembrane region" description="Helical" evidence="8">
    <location>
        <begin position="479"/>
        <end position="499"/>
    </location>
</feature>
<dbReference type="EMBL" id="ACJD01000006">
    <property type="protein sequence ID" value="EEH13765.1"/>
    <property type="molecule type" value="Genomic_DNA"/>
</dbReference>
<evidence type="ECO:0000256" key="1">
    <source>
        <dbReference type="ARBA" id="ARBA00004651"/>
    </source>
</evidence>
<reference evidence="9 10" key="1">
    <citation type="submission" date="2009-03" db="EMBL/GenBank/DDBJ databases">
        <authorList>
            <person name="Setubal J.C."/>
            <person name="Boyle S."/>
            <person name="Crasta O.R."/>
            <person name="Gillespie J.J."/>
            <person name="Kenyon R.W."/>
            <person name="Lu J."/>
            <person name="Mane S."/>
            <person name="Nagrani S."/>
            <person name="Shallom J.M."/>
            <person name="Shallom S."/>
            <person name="Shukla M."/>
            <person name="Snyder E.E."/>
            <person name="Sobral B.W."/>
            <person name="Wattam A.R."/>
            <person name="Will R."/>
            <person name="Williams K."/>
            <person name="Yoo H."/>
            <person name="Bruce D.H."/>
            <person name="Detter C."/>
            <person name="Munk C."/>
            <person name="Brettin T.S."/>
            <person name="Ficht T."/>
        </authorList>
    </citation>
    <scope>NUCLEOTIDE SEQUENCE [LARGE SCALE GENOMIC DNA]</scope>
    <source>
        <strain evidence="9 10">Cudo</strain>
    </source>
</reference>
<dbReference type="AlphaFoldDB" id="C0GA01"/>
<comment type="similarity">
    <text evidence="2">Belongs to the polysaccharide synthase family.</text>
</comment>
<dbReference type="PANTHER" id="PTHR30250">
    <property type="entry name" value="PST FAMILY PREDICTED COLANIC ACID TRANSPORTER"/>
    <property type="match status" value="1"/>
</dbReference>
<dbReference type="Proteomes" id="UP000003678">
    <property type="component" value="Unassembled WGS sequence"/>
</dbReference>
<evidence type="ECO:0000313" key="10">
    <source>
        <dbReference type="Proteomes" id="UP000003678"/>
    </source>
</evidence>
<feature type="transmembrane region" description="Helical" evidence="8">
    <location>
        <begin position="330"/>
        <end position="350"/>
    </location>
</feature>
<dbReference type="PANTHER" id="PTHR30250:SF10">
    <property type="entry name" value="LIPOPOLYSACCHARIDE BIOSYNTHESIS PROTEIN WZXC"/>
    <property type="match status" value="1"/>
</dbReference>
<name>C0GA01_9HYPH</name>
<feature type="transmembrane region" description="Helical" evidence="8">
    <location>
        <begin position="400"/>
        <end position="424"/>
    </location>
</feature>
<keyword evidence="5 8" id="KW-1133">Transmembrane helix</keyword>
<keyword evidence="3" id="KW-1003">Cell membrane</keyword>
<evidence type="ECO:0000256" key="7">
    <source>
        <dbReference type="SAM" id="MobiDB-lite"/>
    </source>
</evidence>
<feature type="transmembrane region" description="Helical" evidence="8">
    <location>
        <begin position="78"/>
        <end position="97"/>
    </location>
</feature>
<dbReference type="InterPro" id="IPR050833">
    <property type="entry name" value="Poly_Biosynth_Transport"/>
</dbReference>
<feature type="region of interest" description="Disordered" evidence="7">
    <location>
        <begin position="1"/>
        <end position="26"/>
    </location>
</feature>
<evidence type="ECO:0000256" key="4">
    <source>
        <dbReference type="ARBA" id="ARBA00022692"/>
    </source>
</evidence>